<keyword evidence="9" id="KW-1185">Reference proteome</keyword>
<organism evidence="8 9">
    <name type="scientific">Flagellimonas spongiicola</name>
    <dbReference type="NCBI Taxonomy" id="2942208"/>
    <lineage>
        <taxon>Bacteria</taxon>
        <taxon>Pseudomonadati</taxon>
        <taxon>Bacteroidota</taxon>
        <taxon>Flavobacteriia</taxon>
        <taxon>Flavobacteriales</taxon>
        <taxon>Flavobacteriaceae</taxon>
        <taxon>Flagellimonas</taxon>
    </lineage>
</organism>
<comment type="caution">
    <text evidence="8">The sequence shown here is derived from an EMBL/GenBank/DDBJ whole genome shotgun (WGS) entry which is preliminary data.</text>
</comment>
<feature type="transmembrane region" description="Helical" evidence="6">
    <location>
        <begin position="40"/>
        <end position="62"/>
    </location>
</feature>
<dbReference type="InterPro" id="IPR010432">
    <property type="entry name" value="RDD"/>
</dbReference>
<sequence length="132" mass="14843">MEYAILPSRIKAVVIDAIILIASMYLISELFASFETVPEYVRMAVFVLVVLLYDPIFTSMFGGTIGHSRSGITVRRESNHSKYISFPLAILRFVLKTFLGWLSLLTVTSSENRQAIHDLVAKSVVLTENEED</sequence>
<evidence type="ECO:0000259" key="7">
    <source>
        <dbReference type="Pfam" id="PF06271"/>
    </source>
</evidence>
<evidence type="ECO:0000256" key="5">
    <source>
        <dbReference type="ARBA" id="ARBA00023136"/>
    </source>
</evidence>
<dbReference type="Proteomes" id="UP001203607">
    <property type="component" value="Unassembled WGS sequence"/>
</dbReference>
<evidence type="ECO:0000256" key="1">
    <source>
        <dbReference type="ARBA" id="ARBA00004651"/>
    </source>
</evidence>
<evidence type="ECO:0000256" key="3">
    <source>
        <dbReference type="ARBA" id="ARBA00022692"/>
    </source>
</evidence>
<evidence type="ECO:0000313" key="8">
    <source>
        <dbReference type="EMBL" id="MCL6275630.1"/>
    </source>
</evidence>
<keyword evidence="5 6" id="KW-0472">Membrane</keyword>
<gene>
    <name evidence="8" type="ORF">M3P19_16570</name>
</gene>
<dbReference type="InterPro" id="IPR051791">
    <property type="entry name" value="Pra-immunoreactive"/>
</dbReference>
<dbReference type="EMBL" id="JAMFMA010000005">
    <property type="protein sequence ID" value="MCL6275630.1"/>
    <property type="molecule type" value="Genomic_DNA"/>
</dbReference>
<dbReference type="Pfam" id="PF06271">
    <property type="entry name" value="RDD"/>
    <property type="match status" value="1"/>
</dbReference>
<proteinExistence type="predicted"/>
<feature type="domain" description="RDD" evidence="7">
    <location>
        <begin position="6"/>
        <end position="122"/>
    </location>
</feature>
<dbReference type="PANTHER" id="PTHR36115:SF9">
    <property type="entry name" value="LMO1584 PROTEIN"/>
    <property type="match status" value="1"/>
</dbReference>
<feature type="transmembrane region" description="Helical" evidence="6">
    <location>
        <begin position="12"/>
        <end position="34"/>
    </location>
</feature>
<keyword evidence="2" id="KW-1003">Cell membrane</keyword>
<protein>
    <submittedName>
        <fullName evidence="8">RDD family protein</fullName>
    </submittedName>
</protein>
<dbReference type="RefSeq" id="WP_249658818.1">
    <property type="nucleotide sequence ID" value="NZ_JAMFMA010000005.1"/>
</dbReference>
<reference evidence="8 9" key="1">
    <citation type="submission" date="2022-05" db="EMBL/GenBank/DDBJ databases">
        <authorList>
            <person name="Park J.-S."/>
        </authorList>
    </citation>
    <scope>NUCLEOTIDE SEQUENCE [LARGE SCALE GENOMIC DNA]</scope>
    <source>
        <strain evidence="8 9">2012CJ35-5</strain>
    </source>
</reference>
<comment type="subcellular location">
    <subcellularLocation>
        <location evidence="1">Cell membrane</location>
        <topology evidence="1">Multi-pass membrane protein</topology>
    </subcellularLocation>
</comment>
<dbReference type="PANTHER" id="PTHR36115">
    <property type="entry name" value="PROLINE-RICH ANTIGEN HOMOLOG-RELATED"/>
    <property type="match status" value="1"/>
</dbReference>
<evidence type="ECO:0000256" key="4">
    <source>
        <dbReference type="ARBA" id="ARBA00022989"/>
    </source>
</evidence>
<keyword evidence="4 6" id="KW-1133">Transmembrane helix</keyword>
<evidence type="ECO:0000256" key="2">
    <source>
        <dbReference type="ARBA" id="ARBA00022475"/>
    </source>
</evidence>
<name>A0ABT0PW61_9FLAO</name>
<keyword evidence="3 6" id="KW-0812">Transmembrane</keyword>
<evidence type="ECO:0000256" key="6">
    <source>
        <dbReference type="SAM" id="Phobius"/>
    </source>
</evidence>
<evidence type="ECO:0000313" key="9">
    <source>
        <dbReference type="Proteomes" id="UP001203607"/>
    </source>
</evidence>
<accession>A0ABT0PW61</accession>